<evidence type="ECO:0000256" key="6">
    <source>
        <dbReference type="ARBA" id="ARBA00023295"/>
    </source>
</evidence>
<gene>
    <name evidence="8" type="ORF">CR165_14590</name>
</gene>
<dbReference type="InterPro" id="IPR008928">
    <property type="entry name" value="6-hairpin_glycosidase_sf"/>
</dbReference>
<evidence type="ECO:0000256" key="3">
    <source>
        <dbReference type="ARBA" id="ARBA00012601"/>
    </source>
</evidence>
<dbReference type="SUPFAM" id="SSF48208">
    <property type="entry name" value="Six-hairpin glycosidases"/>
    <property type="match status" value="1"/>
</dbReference>
<evidence type="ECO:0000256" key="1">
    <source>
        <dbReference type="ARBA" id="ARBA00000966"/>
    </source>
</evidence>
<sequence length="358" mass="40206">MQGAFGRRKWVALCAGLLAVVPRFPGYADFRSASVMPDRQEWEGFKALYLLPVGRIIDTGNNNASHSEGQGWALLMAEAFDDQPVFDRVLAWTQQNLRRPQDSLHVWSWRPDRRNPVEDTNNAADGDLFIAWALERAGRRWHRPELTERAAAIARDLHERCVRRVGGRIVLLPAAFGFEHPSYTVINPSYYVFPALDAMARLHPEGLWRPLREDGLALLRESGFGAWNLPADWIRLTGKPEEPPSPAVGWPARFSYDAVRIPLYMAWAGLLDEPAARAAARFWSTRHPAGYTPAWTDFAQDTVAPYAADSGMQAIMRLVLDPQARVADLPQVLAAPHYYAAALTLLARLAAFERTMLL</sequence>
<dbReference type="Pfam" id="PF01270">
    <property type="entry name" value="Glyco_hydro_8"/>
    <property type="match status" value="1"/>
</dbReference>
<accession>A0A2U1V2M4</accession>
<evidence type="ECO:0000256" key="7">
    <source>
        <dbReference type="ARBA" id="ARBA00023326"/>
    </source>
</evidence>
<dbReference type="Gene3D" id="1.50.10.10">
    <property type="match status" value="1"/>
</dbReference>
<evidence type="ECO:0000256" key="2">
    <source>
        <dbReference type="ARBA" id="ARBA00009209"/>
    </source>
</evidence>
<evidence type="ECO:0000313" key="8">
    <source>
        <dbReference type="EMBL" id="PWC28155.1"/>
    </source>
</evidence>
<keyword evidence="7" id="KW-0624">Polysaccharide degradation</keyword>
<dbReference type="InterPro" id="IPR012341">
    <property type="entry name" value="6hp_glycosidase-like_sf"/>
</dbReference>
<dbReference type="GO" id="GO:0030245">
    <property type="term" value="P:cellulose catabolic process"/>
    <property type="evidence" value="ECO:0007669"/>
    <property type="project" value="UniProtKB-KW"/>
</dbReference>
<comment type="similarity">
    <text evidence="2">Belongs to the glycosyl hydrolase 8 (cellulase D) family.</text>
</comment>
<dbReference type="PRINTS" id="PR00735">
    <property type="entry name" value="GLHYDRLASE8"/>
</dbReference>
<dbReference type="Proteomes" id="UP000245048">
    <property type="component" value="Unassembled WGS sequence"/>
</dbReference>
<protein>
    <recommendedName>
        <fullName evidence="3">cellulase</fullName>
        <ecNumber evidence="3">3.2.1.4</ecNumber>
    </recommendedName>
</protein>
<keyword evidence="7" id="KW-0119">Carbohydrate metabolism</keyword>
<dbReference type="OrthoDB" id="9766708at2"/>
<dbReference type="GO" id="GO:0008810">
    <property type="term" value="F:cellulase activity"/>
    <property type="evidence" value="ECO:0007669"/>
    <property type="project" value="UniProtKB-EC"/>
</dbReference>
<evidence type="ECO:0000313" key="9">
    <source>
        <dbReference type="Proteomes" id="UP000245048"/>
    </source>
</evidence>
<comment type="catalytic activity">
    <reaction evidence="1">
        <text>Endohydrolysis of (1-&gt;4)-beta-D-glucosidic linkages in cellulose, lichenin and cereal beta-D-glucans.</text>
        <dbReference type="EC" id="3.2.1.4"/>
    </reaction>
</comment>
<keyword evidence="4 8" id="KW-0378">Hydrolase</keyword>
<dbReference type="AlphaFoldDB" id="A0A2U1V2M4"/>
<comment type="caution">
    <text evidence="8">The sequence shown here is derived from an EMBL/GenBank/DDBJ whole genome shotgun (WGS) entry which is preliminary data.</text>
</comment>
<keyword evidence="5" id="KW-0136">Cellulose degradation</keyword>
<dbReference type="InterPro" id="IPR002037">
    <property type="entry name" value="Glyco_hydro_8"/>
</dbReference>
<name>A0A2U1V2M4_9PROT</name>
<reference evidence="9" key="1">
    <citation type="submission" date="2017-10" db="EMBL/GenBank/DDBJ databases">
        <authorList>
            <person name="Toshchakov S.V."/>
            <person name="Goeva M.A."/>
        </authorList>
    </citation>
    <scope>NUCLEOTIDE SEQUENCE [LARGE SCALE GENOMIC DNA]</scope>
    <source>
        <strain evidence="9">JR1/69-1-13</strain>
    </source>
</reference>
<proteinExistence type="inferred from homology"/>
<evidence type="ECO:0000256" key="5">
    <source>
        <dbReference type="ARBA" id="ARBA00023001"/>
    </source>
</evidence>
<keyword evidence="9" id="KW-1185">Reference proteome</keyword>
<dbReference type="EC" id="3.2.1.4" evidence="3"/>
<keyword evidence="6" id="KW-0326">Glycosidase</keyword>
<organism evidence="8 9">
    <name type="scientific">Teichococcus aestuarii</name>
    <dbReference type="NCBI Taxonomy" id="568898"/>
    <lineage>
        <taxon>Bacteria</taxon>
        <taxon>Pseudomonadati</taxon>
        <taxon>Pseudomonadota</taxon>
        <taxon>Alphaproteobacteria</taxon>
        <taxon>Acetobacterales</taxon>
        <taxon>Roseomonadaceae</taxon>
        <taxon>Roseomonas</taxon>
    </lineage>
</organism>
<evidence type="ECO:0000256" key="4">
    <source>
        <dbReference type="ARBA" id="ARBA00022801"/>
    </source>
</evidence>
<dbReference type="EMBL" id="PDOA01000009">
    <property type="protein sequence ID" value="PWC28155.1"/>
    <property type="molecule type" value="Genomic_DNA"/>
</dbReference>